<evidence type="ECO:0000313" key="9">
    <source>
        <dbReference type="EMBL" id="RLJ71584.1"/>
    </source>
</evidence>
<feature type="domain" description="tRNA(Ile)-lysidine/2-thiocytidine synthase N-terminal" evidence="7">
    <location>
        <begin position="27"/>
        <end position="206"/>
    </location>
</feature>
<dbReference type="InterPro" id="IPR012094">
    <property type="entry name" value="tRNA_Ile_lys_synt"/>
</dbReference>
<sequence length="317" mass="36791">MKEVSKLLRKVIRLQKEERLIPHQSSVLVAFSGGVDSVSLTDALLELKDFFGFKRLSLAHFNHKLRVEADREEEFCRGFAEERKLEIFVGSENVGEVARSSKRNLEEVARELRYRFLRSIKDREGFDLIATAHHLNDLVETALIWLSRGAGVEGLLGFEPKEGDIVRPMYKVKKEEILSYAKVRNLRWVEDTSNRDPRFFRNRIRMEVIPVLKSINPNLEETFLRTRNILKDEEELLKRLSRELLYRARNEDCLEVKVLTQAHVSLQRRAIREFTGIRNFSKVEQVRNLLSKGGEVSLGEGVKVVRKGAFLCLKKSL</sequence>
<dbReference type="HAMAP" id="MF_01161">
    <property type="entry name" value="tRNA_Ile_lys_synt"/>
    <property type="match status" value="1"/>
</dbReference>
<evidence type="ECO:0000256" key="2">
    <source>
        <dbReference type="ARBA" id="ARBA00022694"/>
    </source>
</evidence>
<dbReference type="Pfam" id="PF01171">
    <property type="entry name" value="ATP_bind_3"/>
    <property type="match status" value="1"/>
</dbReference>
<dbReference type="InterPro" id="IPR012795">
    <property type="entry name" value="tRNA_Ile_lys_synt_N"/>
</dbReference>
<dbReference type="EMBL" id="RCCJ01000001">
    <property type="protein sequence ID" value="RLJ71584.1"/>
    <property type="molecule type" value="Genomic_DNA"/>
</dbReference>
<evidence type="ECO:0000256" key="1">
    <source>
        <dbReference type="ARBA" id="ARBA00022598"/>
    </source>
</evidence>
<dbReference type="SUPFAM" id="SSF82829">
    <property type="entry name" value="MesJ substrate recognition domain-like"/>
    <property type="match status" value="1"/>
</dbReference>
<keyword evidence="10" id="KW-1185">Reference proteome</keyword>
<accession>A0A497XTG1</accession>
<dbReference type="InterPro" id="IPR054377">
    <property type="entry name" value="TilS-like_C"/>
</dbReference>
<evidence type="ECO:0000259" key="7">
    <source>
        <dbReference type="Pfam" id="PF01171"/>
    </source>
</evidence>
<dbReference type="Proteomes" id="UP000267841">
    <property type="component" value="Unassembled WGS sequence"/>
</dbReference>
<dbReference type="NCBIfam" id="TIGR02432">
    <property type="entry name" value="lysidine_TilS_N"/>
    <property type="match status" value="1"/>
</dbReference>
<evidence type="ECO:0000256" key="4">
    <source>
        <dbReference type="ARBA" id="ARBA00022840"/>
    </source>
</evidence>
<dbReference type="GO" id="GO:0005737">
    <property type="term" value="C:cytoplasm"/>
    <property type="evidence" value="ECO:0007669"/>
    <property type="project" value="UniProtKB-SubCell"/>
</dbReference>
<evidence type="ECO:0000256" key="6">
    <source>
        <dbReference type="HAMAP-Rule" id="MF_01161"/>
    </source>
</evidence>
<feature type="binding site" evidence="6">
    <location>
        <begin position="32"/>
        <end position="37"/>
    </location>
    <ligand>
        <name>ATP</name>
        <dbReference type="ChEBI" id="CHEBI:30616"/>
    </ligand>
</feature>
<dbReference type="GO" id="GO:0032267">
    <property type="term" value="F:tRNA(Ile)-lysidine synthase activity"/>
    <property type="evidence" value="ECO:0007669"/>
    <property type="project" value="UniProtKB-EC"/>
</dbReference>
<protein>
    <recommendedName>
        <fullName evidence="6">tRNA(Ile)-lysidine synthase</fullName>
        <ecNumber evidence="6">6.3.4.19</ecNumber>
    </recommendedName>
    <alternativeName>
        <fullName evidence="6">tRNA(Ile)-2-lysyl-cytidine synthase</fullName>
    </alternativeName>
    <alternativeName>
        <fullName evidence="6">tRNA(Ile)-lysidine synthetase</fullName>
    </alternativeName>
</protein>
<dbReference type="InterPro" id="IPR014729">
    <property type="entry name" value="Rossmann-like_a/b/a_fold"/>
</dbReference>
<organism evidence="9 10">
    <name type="scientific">Hydrogenivirga caldilitoris</name>
    <dbReference type="NCBI Taxonomy" id="246264"/>
    <lineage>
        <taxon>Bacteria</taxon>
        <taxon>Pseudomonadati</taxon>
        <taxon>Aquificota</taxon>
        <taxon>Aquificia</taxon>
        <taxon>Aquificales</taxon>
        <taxon>Aquificaceae</taxon>
        <taxon>Hydrogenivirga</taxon>
    </lineage>
</organism>
<proteinExistence type="inferred from homology"/>
<dbReference type="PANTHER" id="PTHR43033">
    <property type="entry name" value="TRNA(ILE)-LYSIDINE SYNTHASE-RELATED"/>
    <property type="match status" value="1"/>
</dbReference>
<dbReference type="RefSeq" id="WP_121013059.1">
    <property type="nucleotide sequence ID" value="NZ_RCCJ01000001.1"/>
</dbReference>
<dbReference type="Gene3D" id="3.40.50.620">
    <property type="entry name" value="HUPs"/>
    <property type="match status" value="1"/>
</dbReference>
<dbReference type="Gene3D" id="1.20.59.20">
    <property type="match status" value="1"/>
</dbReference>
<dbReference type="GO" id="GO:0005524">
    <property type="term" value="F:ATP binding"/>
    <property type="evidence" value="ECO:0007669"/>
    <property type="project" value="UniProtKB-UniRule"/>
</dbReference>
<gene>
    <name evidence="6" type="primary">tilS</name>
    <name evidence="9" type="ORF">BCF55_1890</name>
</gene>
<dbReference type="InterPro" id="IPR011063">
    <property type="entry name" value="TilS/TtcA_N"/>
</dbReference>
<dbReference type="Pfam" id="PF22132">
    <property type="entry name" value="TilS-like"/>
    <property type="match status" value="1"/>
</dbReference>
<keyword evidence="1 6" id="KW-0436">Ligase</keyword>
<dbReference type="AlphaFoldDB" id="A0A497XTG1"/>
<evidence type="ECO:0000256" key="5">
    <source>
        <dbReference type="ARBA" id="ARBA00048539"/>
    </source>
</evidence>
<name>A0A497XTG1_9AQUI</name>
<dbReference type="SUPFAM" id="SSF52402">
    <property type="entry name" value="Adenine nucleotide alpha hydrolases-like"/>
    <property type="match status" value="1"/>
</dbReference>
<dbReference type="OrthoDB" id="9807403at2"/>
<keyword evidence="4 6" id="KW-0067">ATP-binding</keyword>
<evidence type="ECO:0000259" key="8">
    <source>
        <dbReference type="Pfam" id="PF22132"/>
    </source>
</evidence>
<dbReference type="EC" id="6.3.4.19" evidence="6"/>
<comment type="catalytic activity">
    <reaction evidence="5 6">
        <text>cytidine(34) in tRNA(Ile2) + L-lysine + ATP = lysidine(34) in tRNA(Ile2) + AMP + diphosphate + H(+)</text>
        <dbReference type="Rhea" id="RHEA:43744"/>
        <dbReference type="Rhea" id="RHEA-COMP:10625"/>
        <dbReference type="Rhea" id="RHEA-COMP:10670"/>
        <dbReference type="ChEBI" id="CHEBI:15378"/>
        <dbReference type="ChEBI" id="CHEBI:30616"/>
        <dbReference type="ChEBI" id="CHEBI:32551"/>
        <dbReference type="ChEBI" id="CHEBI:33019"/>
        <dbReference type="ChEBI" id="CHEBI:82748"/>
        <dbReference type="ChEBI" id="CHEBI:83665"/>
        <dbReference type="ChEBI" id="CHEBI:456215"/>
        <dbReference type="EC" id="6.3.4.19"/>
    </reaction>
</comment>
<keyword evidence="2 6" id="KW-0819">tRNA processing</keyword>
<comment type="function">
    <text evidence="6">Ligates lysine onto the cytidine present at position 34 of the AUA codon-specific tRNA(Ile) that contains the anticodon CAU, in an ATP-dependent manner. Cytidine is converted to lysidine, thus changing the amino acid specificity of the tRNA from methionine to isoleucine.</text>
</comment>
<evidence type="ECO:0000313" key="10">
    <source>
        <dbReference type="Proteomes" id="UP000267841"/>
    </source>
</evidence>
<comment type="subcellular location">
    <subcellularLocation>
        <location evidence="6">Cytoplasm</location>
    </subcellularLocation>
</comment>
<keyword evidence="3 6" id="KW-0547">Nucleotide-binding</keyword>
<reference evidence="9 10" key="1">
    <citation type="submission" date="2018-10" db="EMBL/GenBank/DDBJ databases">
        <title>Genomic Encyclopedia of Archaeal and Bacterial Type Strains, Phase II (KMG-II): from individual species to whole genera.</title>
        <authorList>
            <person name="Goeker M."/>
        </authorList>
    </citation>
    <scope>NUCLEOTIDE SEQUENCE [LARGE SCALE GENOMIC DNA]</scope>
    <source>
        <strain evidence="9 10">DSM 16510</strain>
    </source>
</reference>
<comment type="domain">
    <text evidence="6">The N-terminal region contains the highly conserved SGGXDS motif, predicted to be a P-loop motif involved in ATP binding.</text>
</comment>
<feature type="domain" description="tRNA(Ile)-lysidine synthase-like C-terminal" evidence="8">
    <location>
        <begin position="248"/>
        <end position="313"/>
    </location>
</feature>
<keyword evidence="6" id="KW-0963">Cytoplasm</keyword>
<dbReference type="CDD" id="cd01992">
    <property type="entry name" value="TilS_N"/>
    <property type="match status" value="1"/>
</dbReference>
<evidence type="ECO:0000256" key="3">
    <source>
        <dbReference type="ARBA" id="ARBA00022741"/>
    </source>
</evidence>
<dbReference type="GO" id="GO:0006400">
    <property type="term" value="P:tRNA modification"/>
    <property type="evidence" value="ECO:0007669"/>
    <property type="project" value="UniProtKB-UniRule"/>
</dbReference>
<comment type="similarity">
    <text evidence="6">Belongs to the tRNA(Ile)-lysidine synthase family.</text>
</comment>
<dbReference type="PANTHER" id="PTHR43033:SF1">
    <property type="entry name" value="TRNA(ILE)-LYSIDINE SYNTHASE-RELATED"/>
    <property type="match status" value="1"/>
</dbReference>
<comment type="caution">
    <text evidence="9">The sequence shown here is derived from an EMBL/GenBank/DDBJ whole genome shotgun (WGS) entry which is preliminary data.</text>
</comment>